<proteinExistence type="predicted"/>
<dbReference type="AlphaFoldDB" id="A0A7I9VMI6"/>
<name>A0A7I9VMI6_9BACT</name>
<dbReference type="Gene3D" id="3.10.310.70">
    <property type="match status" value="1"/>
</dbReference>
<organism evidence="2 3">
    <name type="scientific">Anaeromyxobacter diazotrophicus</name>
    <dbReference type="NCBI Taxonomy" id="2590199"/>
    <lineage>
        <taxon>Bacteria</taxon>
        <taxon>Pseudomonadati</taxon>
        <taxon>Myxococcota</taxon>
        <taxon>Myxococcia</taxon>
        <taxon>Myxococcales</taxon>
        <taxon>Cystobacterineae</taxon>
        <taxon>Anaeromyxobacteraceae</taxon>
        <taxon>Anaeromyxobacter</taxon>
    </lineage>
</organism>
<accession>A0A7I9VMI6</accession>
<dbReference type="EMBL" id="BJTG01000004">
    <property type="protein sequence ID" value="GEJ57350.1"/>
    <property type="molecule type" value="Genomic_DNA"/>
</dbReference>
<dbReference type="SUPFAM" id="SSF51338">
    <property type="entry name" value="Composite domain of metallo-dependent hydrolases"/>
    <property type="match status" value="1"/>
</dbReference>
<dbReference type="Gene3D" id="3.20.20.140">
    <property type="entry name" value="Metal-dependent hydrolases"/>
    <property type="match status" value="1"/>
</dbReference>
<gene>
    <name evidence="2" type="ORF">AMYX_20910</name>
</gene>
<dbReference type="RefSeq" id="WP_176064808.1">
    <property type="nucleotide sequence ID" value="NZ_BJTG01000004.1"/>
</dbReference>
<dbReference type="InterPro" id="IPR033932">
    <property type="entry name" value="YtcJ-like"/>
</dbReference>
<keyword evidence="3" id="KW-1185">Reference proteome</keyword>
<comment type="caution">
    <text evidence="2">The sequence shown here is derived from an EMBL/GenBank/DDBJ whole genome shotgun (WGS) entry which is preliminary data.</text>
</comment>
<evidence type="ECO:0000313" key="2">
    <source>
        <dbReference type="EMBL" id="GEJ57350.1"/>
    </source>
</evidence>
<dbReference type="CDD" id="cd01300">
    <property type="entry name" value="YtcJ_like"/>
    <property type="match status" value="1"/>
</dbReference>
<dbReference type="InterPro" id="IPR032466">
    <property type="entry name" value="Metal_Hydrolase"/>
</dbReference>
<dbReference type="PANTHER" id="PTHR22642:SF2">
    <property type="entry name" value="PROTEIN LONG AFTER FAR-RED 3"/>
    <property type="match status" value="1"/>
</dbReference>
<reference evidence="3" key="1">
    <citation type="journal article" date="2020" name="Appl. Environ. Microbiol.">
        <title>Diazotrophic Anaeromyxobacter Isolates from Soils.</title>
        <authorList>
            <person name="Masuda Y."/>
            <person name="Yamanaka H."/>
            <person name="Xu Z.X."/>
            <person name="Shiratori Y."/>
            <person name="Aono T."/>
            <person name="Amachi S."/>
            <person name="Senoo K."/>
            <person name="Itoh H."/>
        </authorList>
    </citation>
    <scope>NUCLEOTIDE SEQUENCE [LARGE SCALE GENOMIC DNA]</scope>
    <source>
        <strain evidence="3">R267</strain>
    </source>
</reference>
<evidence type="ECO:0000313" key="3">
    <source>
        <dbReference type="Proteomes" id="UP000503640"/>
    </source>
</evidence>
<dbReference type="GO" id="GO:0016810">
    <property type="term" value="F:hydrolase activity, acting on carbon-nitrogen (but not peptide) bonds"/>
    <property type="evidence" value="ECO:0007669"/>
    <property type="project" value="InterPro"/>
</dbReference>
<dbReference type="PANTHER" id="PTHR22642">
    <property type="entry name" value="IMIDAZOLONEPROPIONASE"/>
    <property type="match status" value="1"/>
</dbReference>
<dbReference type="Gene3D" id="2.30.40.10">
    <property type="entry name" value="Urease, subunit C, domain 1"/>
    <property type="match status" value="1"/>
</dbReference>
<dbReference type="SUPFAM" id="SSF51556">
    <property type="entry name" value="Metallo-dependent hydrolases"/>
    <property type="match status" value="1"/>
</dbReference>
<dbReference type="Proteomes" id="UP000503640">
    <property type="component" value="Unassembled WGS sequence"/>
</dbReference>
<evidence type="ECO:0000259" key="1">
    <source>
        <dbReference type="Pfam" id="PF07969"/>
    </source>
</evidence>
<sequence>MTPDLLVLGTIHTLDPARPRAEALLARHGRVLELGSAAACRAAAAPGARVLDLAGGSAVPGLADAHGHVLLHARSLEEVKLSGARDEAACAALAAERARALPPGSWVRGRGWDQNRWPGGAFPGLAALDAAVPDHPVLLERVDGHMAWVNGRALALAGIGPGTADPPGGRIARDERGRPTGLLVDAAQDLVHGRIPHPSAREVERLLRLGLADLVRLGLTAVHDAGCTSSVLRCYAGLADGDALPLRVYAMIDGGQPEGALRAELARWSATPAIGRLDVRAVKLFADGALGSRGAALLDGYADDPGNRGLFLTPPQALRARLELVAGGGFQPAVHAIGDAACREVIAALVELGREHDLSRLRPRVEHLQLARAEDLDHMREACAVASMQPLHAVSDAPWVAARLGGSSPALAGAYAWRQVLARGIPLALGSDFPVESPDPRLGLRAAELRRPAGAAEPWHPAERLTRLEALHGFTWGPAFASFAEGRRGVLQPGADADLTAFGGDVLEVPAERLGQLPVVATVVGGRVEHGRVS</sequence>
<dbReference type="InterPro" id="IPR013108">
    <property type="entry name" value="Amidohydro_3"/>
</dbReference>
<protein>
    <submittedName>
        <fullName evidence="2">Amidohydrolase</fullName>
    </submittedName>
</protein>
<dbReference type="Pfam" id="PF07969">
    <property type="entry name" value="Amidohydro_3"/>
    <property type="match status" value="1"/>
</dbReference>
<dbReference type="InterPro" id="IPR011059">
    <property type="entry name" value="Metal-dep_hydrolase_composite"/>
</dbReference>
<keyword evidence="2" id="KW-0378">Hydrolase</keyword>
<feature type="domain" description="Amidohydrolase 3" evidence="1">
    <location>
        <begin position="49"/>
        <end position="528"/>
    </location>
</feature>